<protein>
    <submittedName>
        <fullName evidence="3">Efflux RND transporter periplasmic adaptor subunit</fullName>
    </submittedName>
</protein>
<dbReference type="Gene3D" id="2.40.30.170">
    <property type="match status" value="1"/>
</dbReference>
<dbReference type="PANTHER" id="PTHR30438:SF1">
    <property type="entry name" value="36 KDA ANTIGEN"/>
    <property type="match status" value="1"/>
</dbReference>
<evidence type="ECO:0000259" key="2">
    <source>
        <dbReference type="Pfam" id="PF25881"/>
    </source>
</evidence>
<organism evidence="3 4">
    <name type="scientific">Alloprevotella tannerae</name>
    <dbReference type="NCBI Taxonomy" id="76122"/>
    <lineage>
        <taxon>Bacteria</taxon>
        <taxon>Pseudomonadati</taxon>
        <taxon>Bacteroidota</taxon>
        <taxon>Bacteroidia</taxon>
        <taxon>Bacteroidales</taxon>
        <taxon>Prevotellaceae</taxon>
        <taxon>Alloprevotella</taxon>
    </lineage>
</organism>
<dbReference type="InterPro" id="IPR059052">
    <property type="entry name" value="HH_YbhG-like"/>
</dbReference>
<keyword evidence="1" id="KW-0812">Transmembrane</keyword>
<dbReference type="Gene3D" id="2.40.50.100">
    <property type="match status" value="1"/>
</dbReference>
<evidence type="ECO:0000313" key="3">
    <source>
        <dbReference type="EMBL" id="MBF0970708.1"/>
    </source>
</evidence>
<dbReference type="AlphaFoldDB" id="A0A929X0F3"/>
<accession>A0A929X0F3</accession>
<feature type="domain" description="YbhG-like alpha-helical hairpin" evidence="2">
    <location>
        <begin position="83"/>
        <end position="202"/>
    </location>
</feature>
<dbReference type="SUPFAM" id="SSF111369">
    <property type="entry name" value="HlyD-like secretion proteins"/>
    <property type="match status" value="3"/>
</dbReference>
<comment type="caution">
    <text evidence="3">The sequence shown here is derived from an EMBL/GenBank/DDBJ whole genome shotgun (WGS) entry which is preliminary data.</text>
</comment>
<dbReference type="Proteomes" id="UP000704068">
    <property type="component" value="Unassembled WGS sequence"/>
</dbReference>
<keyword evidence="1" id="KW-0472">Membrane</keyword>
<name>A0A929X0F3_9BACT</name>
<gene>
    <name evidence="3" type="ORF">HXK21_06665</name>
</gene>
<evidence type="ECO:0000313" key="4">
    <source>
        <dbReference type="Proteomes" id="UP000704068"/>
    </source>
</evidence>
<dbReference type="PANTHER" id="PTHR30438">
    <property type="entry name" value="36 KDA ANTIGEN-RELATED"/>
    <property type="match status" value="1"/>
</dbReference>
<dbReference type="Pfam" id="PF25881">
    <property type="entry name" value="HH_YBHG"/>
    <property type="match status" value="1"/>
</dbReference>
<dbReference type="RefSeq" id="WP_303764317.1">
    <property type="nucleotide sequence ID" value="NZ_JABZGR010000020.1"/>
</dbReference>
<proteinExistence type="predicted"/>
<sequence>MSSKKREINLIPAILIIVGVIVLVVIGSLYAFNSEPETIQGQADVTEYRVSSKVPARIAQLRVQEGDYVHKGDTLAILSAPEVQAKLQQAEGLASAAQAQNQKADNGARQEQIRGAYDMWQKAQAGVEIAQKSYARVKKLADEGVVTAQKLDEATANLKAAIATARAAESQYDMARNGARREDKAAARAVVSQARGAVNEVRSYIKETYLIASEDGEVTEIFPEQGELVGTGAPIMNVARINDIWVTFNVREDHLADFGLHKKVKMTIPGLKDKAVEGTVFYIKALGSYATWKATKSTGQFDMKTFEVRVRPTQKIEGLRPGMSILYQRP</sequence>
<evidence type="ECO:0000256" key="1">
    <source>
        <dbReference type="SAM" id="Phobius"/>
    </source>
</evidence>
<keyword evidence="1" id="KW-1133">Transmembrane helix</keyword>
<reference evidence="3" key="1">
    <citation type="submission" date="2020-04" db="EMBL/GenBank/DDBJ databases">
        <title>Deep metagenomics examines the oral microbiome during advanced dental caries in children, revealing novel taxa and co-occurrences with host molecules.</title>
        <authorList>
            <person name="Baker J.L."/>
            <person name="Morton J.T."/>
            <person name="Dinis M."/>
            <person name="Alvarez R."/>
            <person name="Tran N.C."/>
            <person name="Knight R."/>
            <person name="Edlund A."/>
        </authorList>
    </citation>
    <scope>NUCLEOTIDE SEQUENCE</scope>
    <source>
        <strain evidence="3">JCVI_34_bin.1</strain>
    </source>
</reference>
<dbReference type="Gene3D" id="1.10.287.470">
    <property type="entry name" value="Helix hairpin bin"/>
    <property type="match status" value="1"/>
</dbReference>
<dbReference type="EMBL" id="JABZGR010000020">
    <property type="protein sequence ID" value="MBF0970708.1"/>
    <property type="molecule type" value="Genomic_DNA"/>
</dbReference>
<feature type="transmembrane region" description="Helical" evidence="1">
    <location>
        <begin position="12"/>
        <end position="32"/>
    </location>
</feature>